<keyword evidence="3" id="KW-1185">Reference proteome</keyword>
<sequence>MTEAVKSYGLPRSTQHDQVGGVANGCSAHPGALVSSGHQHSKLLNISLFGVIHLSRLLVTQPVCVCVFT</sequence>
<evidence type="ECO:0000256" key="1">
    <source>
        <dbReference type="SAM" id="MobiDB-lite"/>
    </source>
</evidence>
<accession>A0A5B7I755</accession>
<dbReference type="EMBL" id="VSRR010043989">
    <property type="protein sequence ID" value="MPC76698.1"/>
    <property type="molecule type" value="Genomic_DNA"/>
</dbReference>
<organism evidence="2 3">
    <name type="scientific">Portunus trituberculatus</name>
    <name type="common">Swimming crab</name>
    <name type="synonym">Neptunus trituberculatus</name>
    <dbReference type="NCBI Taxonomy" id="210409"/>
    <lineage>
        <taxon>Eukaryota</taxon>
        <taxon>Metazoa</taxon>
        <taxon>Ecdysozoa</taxon>
        <taxon>Arthropoda</taxon>
        <taxon>Crustacea</taxon>
        <taxon>Multicrustacea</taxon>
        <taxon>Malacostraca</taxon>
        <taxon>Eumalacostraca</taxon>
        <taxon>Eucarida</taxon>
        <taxon>Decapoda</taxon>
        <taxon>Pleocyemata</taxon>
        <taxon>Brachyura</taxon>
        <taxon>Eubrachyura</taxon>
        <taxon>Portunoidea</taxon>
        <taxon>Portunidae</taxon>
        <taxon>Portuninae</taxon>
        <taxon>Portunus</taxon>
    </lineage>
</organism>
<protein>
    <submittedName>
        <fullName evidence="2">Uncharacterized protein</fullName>
    </submittedName>
</protein>
<comment type="caution">
    <text evidence="2">The sequence shown here is derived from an EMBL/GenBank/DDBJ whole genome shotgun (WGS) entry which is preliminary data.</text>
</comment>
<reference evidence="2 3" key="1">
    <citation type="submission" date="2019-05" db="EMBL/GenBank/DDBJ databases">
        <title>Another draft genome of Portunus trituberculatus and its Hox gene families provides insights of decapod evolution.</title>
        <authorList>
            <person name="Jeong J.-H."/>
            <person name="Song I."/>
            <person name="Kim S."/>
            <person name="Choi T."/>
            <person name="Kim D."/>
            <person name="Ryu S."/>
            <person name="Kim W."/>
        </authorList>
    </citation>
    <scope>NUCLEOTIDE SEQUENCE [LARGE SCALE GENOMIC DNA]</scope>
    <source>
        <tissue evidence="2">Muscle</tissue>
    </source>
</reference>
<feature type="region of interest" description="Disordered" evidence="1">
    <location>
        <begin position="1"/>
        <end position="23"/>
    </location>
</feature>
<dbReference type="Proteomes" id="UP000324222">
    <property type="component" value="Unassembled WGS sequence"/>
</dbReference>
<evidence type="ECO:0000313" key="3">
    <source>
        <dbReference type="Proteomes" id="UP000324222"/>
    </source>
</evidence>
<evidence type="ECO:0000313" key="2">
    <source>
        <dbReference type="EMBL" id="MPC76698.1"/>
    </source>
</evidence>
<name>A0A5B7I755_PORTR</name>
<proteinExistence type="predicted"/>
<dbReference type="AlphaFoldDB" id="A0A5B7I755"/>
<gene>
    <name evidence="2" type="ORF">E2C01_071122</name>
</gene>